<dbReference type="GO" id="GO:0004497">
    <property type="term" value="F:monooxygenase activity"/>
    <property type="evidence" value="ECO:0007669"/>
    <property type="project" value="InterPro"/>
</dbReference>
<feature type="domain" description="FAD-binding" evidence="5">
    <location>
        <begin position="4"/>
        <end position="337"/>
    </location>
</feature>
<dbReference type="STRING" id="1073090.A0A1L9S521"/>
<dbReference type="VEuPathDB" id="FungiDB:ASPZODRAFT_137406"/>
<evidence type="ECO:0000259" key="5">
    <source>
        <dbReference type="Pfam" id="PF01494"/>
    </source>
</evidence>
<dbReference type="PANTHER" id="PTHR47356">
    <property type="entry name" value="FAD-DEPENDENT MONOOXYGENASE ASQG-RELATED"/>
    <property type="match status" value="1"/>
</dbReference>
<dbReference type="RefSeq" id="XP_022576779.1">
    <property type="nucleotide sequence ID" value="XM_022724307.1"/>
</dbReference>
<dbReference type="Proteomes" id="UP000184188">
    <property type="component" value="Unassembled WGS sequence"/>
</dbReference>
<evidence type="ECO:0000256" key="2">
    <source>
        <dbReference type="ARBA" id="ARBA00022630"/>
    </source>
</evidence>
<organism evidence="6 7">
    <name type="scientific">Penicilliopsis zonata CBS 506.65</name>
    <dbReference type="NCBI Taxonomy" id="1073090"/>
    <lineage>
        <taxon>Eukaryota</taxon>
        <taxon>Fungi</taxon>
        <taxon>Dikarya</taxon>
        <taxon>Ascomycota</taxon>
        <taxon>Pezizomycotina</taxon>
        <taxon>Eurotiomycetes</taxon>
        <taxon>Eurotiomycetidae</taxon>
        <taxon>Eurotiales</taxon>
        <taxon>Aspergillaceae</taxon>
        <taxon>Penicilliopsis</taxon>
    </lineage>
</organism>
<comment type="similarity">
    <text evidence="1">Belongs to the paxM FAD-dependent monooxygenase family.</text>
</comment>
<evidence type="ECO:0000313" key="6">
    <source>
        <dbReference type="EMBL" id="OJJ42269.1"/>
    </source>
</evidence>
<dbReference type="InterPro" id="IPR050562">
    <property type="entry name" value="FAD_mOase_fung"/>
</dbReference>
<evidence type="ECO:0000313" key="7">
    <source>
        <dbReference type="Proteomes" id="UP000184188"/>
    </source>
</evidence>
<dbReference type="InterPro" id="IPR036188">
    <property type="entry name" value="FAD/NAD-bd_sf"/>
</dbReference>
<evidence type="ECO:0000256" key="1">
    <source>
        <dbReference type="ARBA" id="ARBA00007992"/>
    </source>
</evidence>
<dbReference type="PANTHER" id="PTHR47356:SF2">
    <property type="entry name" value="FAD-BINDING DOMAIN-CONTAINING PROTEIN-RELATED"/>
    <property type="match status" value="1"/>
</dbReference>
<protein>
    <recommendedName>
        <fullName evidence="5">FAD-binding domain-containing protein</fullName>
    </recommendedName>
</protein>
<dbReference type="Pfam" id="PF01494">
    <property type="entry name" value="FAD_binding_3"/>
    <property type="match status" value="1"/>
</dbReference>
<evidence type="ECO:0000256" key="4">
    <source>
        <dbReference type="ARBA" id="ARBA00023002"/>
    </source>
</evidence>
<dbReference type="Gene3D" id="3.50.50.60">
    <property type="entry name" value="FAD/NAD(P)-binding domain"/>
    <property type="match status" value="1"/>
</dbReference>
<dbReference type="SUPFAM" id="SSF51905">
    <property type="entry name" value="FAD/NAD(P)-binding domain"/>
    <property type="match status" value="1"/>
</dbReference>
<dbReference type="InterPro" id="IPR002938">
    <property type="entry name" value="FAD-bd"/>
</dbReference>
<dbReference type="GO" id="GO:0071949">
    <property type="term" value="F:FAD binding"/>
    <property type="evidence" value="ECO:0007669"/>
    <property type="project" value="InterPro"/>
</dbReference>
<accession>A0A1L9S521</accession>
<evidence type="ECO:0000256" key="3">
    <source>
        <dbReference type="ARBA" id="ARBA00022827"/>
    </source>
</evidence>
<dbReference type="OrthoDB" id="10029326at2759"/>
<keyword evidence="2" id="KW-0285">Flavoprotein</keyword>
<sequence length="444" mass="49786">MAKECKIIIVGGGIAGLCLALTLERIKVDYILLEAYPEIVAEVGAGIALHPNGLRILDQLGCYEDIISHVKRPVESIDVRNSRGESLASTTGWGKRLTERYGYPLIWIDRTALLRILYGHILDKSKLLTSKRVETVRQTGAAVQAITTDGSIHEGDILVGADGVHSRVRQEMLRESQNEEYADKISATFGCIFGVSSVIPGVSEACADRVLNKGFCYVIGSGPDDRVYWFLIKRLDRTLYGEEVSQFSTEEMEKILYEHRDDAIMPGVRLADLCRHQRNAVFTPMPEAVCSKWYSERVIVIGDSVHKMSSINAQGGNQAIESAAAFANALDSMLKENTPLTATEIQTVFSNVQETRFPRVKPMMELSHQRQHMDTLATPELEDIMLNKVPKSMLKMMLERWDEAFGPAVSLQMLPLPHRPKILPFHDERERHQFNIDGQGNRHI</sequence>
<dbReference type="PRINTS" id="PR00420">
    <property type="entry name" value="RNGMNOXGNASE"/>
</dbReference>
<keyword evidence="4" id="KW-0560">Oxidoreductase</keyword>
<dbReference type="GeneID" id="34610772"/>
<name>A0A1L9S521_9EURO</name>
<keyword evidence="7" id="KW-1185">Reference proteome</keyword>
<proteinExistence type="inferred from homology"/>
<dbReference type="AlphaFoldDB" id="A0A1L9S521"/>
<keyword evidence="3" id="KW-0274">FAD</keyword>
<dbReference type="EMBL" id="KV878363">
    <property type="protein sequence ID" value="OJJ42269.1"/>
    <property type="molecule type" value="Genomic_DNA"/>
</dbReference>
<gene>
    <name evidence="6" type="ORF">ASPZODRAFT_137406</name>
</gene>
<reference evidence="7" key="1">
    <citation type="journal article" date="2017" name="Genome Biol.">
        <title>Comparative genomics reveals high biological diversity and specific adaptations in the industrially and medically important fungal genus Aspergillus.</title>
        <authorList>
            <person name="de Vries R.P."/>
            <person name="Riley R."/>
            <person name="Wiebenga A."/>
            <person name="Aguilar-Osorio G."/>
            <person name="Amillis S."/>
            <person name="Uchima C.A."/>
            <person name="Anderluh G."/>
            <person name="Asadollahi M."/>
            <person name="Askin M."/>
            <person name="Barry K."/>
            <person name="Battaglia E."/>
            <person name="Bayram O."/>
            <person name="Benocci T."/>
            <person name="Braus-Stromeyer S.A."/>
            <person name="Caldana C."/>
            <person name="Canovas D."/>
            <person name="Cerqueira G.C."/>
            <person name="Chen F."/>
            <person name="Chen W."/>
            <person name="Choi C."/>
            <person name="Clum A."/>
            <person name="Dos Santos R.A."/>
            <person name="Damasio A.R."/>
            <person name="Diallinas G."/>
            <person name="Emri T."/>
            <person name="Fekete E."/>
            <person name="Flipphi M."/>
            <person name="Freyberg S."/>
            <person name="Gallo A."/>
            <person name="Gournas C."/>
            <person name="Habgood R."/>
            <person name="Hainaut M."/>
            <person name="Harispe M.L."/>
            <person name="Henrissat B."/>
            <person name="Hilden K.S."/>
            <person name="Hope R."/>
            <person name="Hossain A."/>
            <person name="Karabika E."/>
            <person name="Karaffa L."/>
            <person name="Karanyi Z."/>
            <person name="Krasevec N."/>
            <person name="Kuo A."/>
            <person name="Kusch H."/>
            <person name="LaButti K."/>
            <person name="Lagendijk E.L."/>
            <person name="Lapidus A."/>
            <person name="Levasseur A."/>
            <person name="Lindquist E."/>
            <person name="Lipzen A."/>
            <person name="Logrieco A.F."/>
            <person name="MacCabe A."/>
            <person name="Maekelae M.R."/>
            <person name="Malavazi I."/>
            <person name="Melin P."/>
            <person name="Meyer V."/>
            <person name="Mielnichuk N."/>
            <person name="Miskei M."/>
            <person name="Molnar A.P."/>
            <person name="Mule G."/>
            <person name="Ngan C.Y."/>
            <person name="Orejas M."/>
            <person name="Orosz E."/>
            <person name="Ouedraogo J.P."/>
            <person name="Overkamp K.M."/>
            <person name="Park H.-S."/>
            <person name="Perrone G."/>
            <person name="Piumi F."/>
            <person name="Punt P.J."/>
            <person name="Ram A.F."/>
            <person name="Ramon A."/>
            <person name="Rauscher S."/>
            <person name="Record E."/>
            <person name="Riano-Pachon D.M."/>
            <person name="Robert V."/>
            <person name="Roehrig J."/>
            <person name="Ruller R."/>
            <person name="Salamov A."/>
            <person name="Salih N.S."/>
            <person name="Samson R.A."/>
            <person name="Sandor E."/>
            <person name="Sanguinetti M."/>
            <person name="Schuetze T."/>
            <person name="Sepcic K."/>
            <person name="Shelest E."/>
            <person name="Sherlock G."/>
            <person name="Sophianopoulou V."/>
            <person name="Squina F.M."/>
            <person name="Sun H."/>
            <person name="Susca A."/>
            <person name="Todd R.B."/>
            <person name="Tsang A."/>
            <person name="Unkles S.E."/>
            <person name="van de Wiele N."/>
            <person name="van Rossen-Uffink D."/>
            <person name="Oliveira J.V."/>
            <person name="Vesth T.C."/>
            <person name="Visser J."/>
            <person name="Yu J.-H."/>
            <person name="Zhou M."/>
            <person name="Andersen M.R."/>
            <person name="Archer D.B."/>
            <person name="Baker S.E."/>
            <person name="Benoit I."/>
            <person name="Brakhage A.A."/>
            <person name="Braus G.H."/>
            <person name="Fischer R."/>
            <person name="Frisvad J.C."/>
            <person name="Goldman G.H."/>
            <person name="Houbraken J."/>
            <person name="Oakley B."/>
            <person name="Pocsi I."/>
            <person name="Scazzocchio C."/>
            <person name="Seiboth B."/>
            <person name="vanKuyk P.A."/>
            <person name="Wortman J."/>
            <person name="Dyer P.S."/>
            <person name="Grigoriev I.V."/>
        </authorList>
    </citation>
    <scope>NUCLEOTIDE SEQUENCE [LARGE SCALE GENOMIC DNA]</scope>
    <source>
        <strain evidence="7">CBS 506.65</strain>
    </source>
</reference>